<evidence type="ECO:0000256" key="6">
    <source>
        <dbReference type="ARBA" id="ARBA00023033"/>
    </source>
</evidence>
<dbReference type="InterPro" id="IPR036188">
    <property type="entry name" value="FAD/NAD-bd_sf"/>
</dbReference>
<reference evidence="7" key="1">
    <citation type="submission" date="2021-01" db="EMBL/GenBank/DDBJ databases">
        <authorList>
            <consortium name="Aspergillus puulaauensis MK2 genome sequencing consortium"/>
            <person name="Kazuki M."/>
            <person name="Futagami T."/>
        </authorList>
    </citation>
    <scope>NUCLEOTIDE SEQUENCE</scope>
    <source>
        <strain evidence="7">MK2</strain>
    </source>
</reference>
<dbReference type="EMBL" id="AP024447">
    <property type="protein sequence ID" value="BCS26884.1"/>
    <property type="molecule type" value="Genomic_DNA"/>
</dbReference>
<dbReference type="RefSeq" id="XP_041559078.1">
    <property type="nucleotide sequence ID" value="XM_041706721.1"/>
</dbReference>
<evidence type="ECO:0008006" key="9">
    <source>
        <dbReference type="Google" id="ProtNLM"/>
    </source>
</evidence>
<reference evidence="7" key="2">
    <citation type="submission" date="2021-02" db="EMBL/GenBank/DDBJ databases">
        <title>Aspergillus puulaauensis MK2 genome sequence.</title>
        <authorList>
            <person name="Futagami T."/>
            <person name="Mori K."/>
            <person name="Kadooka C."/>
            <person name="Tanaka T."/>
        </authorList>
    </citation>
    <scope>NUCLEOTIDE SEQUENCE</scope>
    <source>
        <strain evidence="7">MK2</strain>
    </source>
</reference>
<dbReference type="KEGG" id="apuu:APUU_51595S"/>
<evidence type="ECO:0000256" key="4">
    <source>
        <dbReference type="ARBA" id="ARBA00022857"/>
    </source>
</evidence>
<keyword evidence="6" id="KW-0503">Monooxygenase</keyword>
<dbReference type="GO" id="GO:0050660">
    <property type="term" value="F:flavin adenine dinucleotide binding"/>
    <property type="evidence" value="ECO:0007669"/>
    <property type="project" value="InterPro"/>
</dbReference>
<evidence type="ECO:0000256" key="1">
    <source>
        <dbReference type="ARBA" id="ARBA00001974"/>
    </source>
</evidence>
<evidence type="ECO:0000256" key="2">
    <source>
        <dbReference type="ARBA" id="ARBA00022630"/>
    </source>
</evidence>
<keyword evidence="8" id="KW-1185">Reference proteome</keyword>
<dbReference type="Gene3D" id="3.50.50.60">
    <property type="entry name" value="FAD/NAD(P)-binding domain"/>
    <property type="match status" value="2"/>
</dbReference>
<dbReference type="InterPro" id="IPR051820">
    <property type="entry name" value="FAD-binding_MO"/>
</dbReference>
<keyword evidence="3" id="KW-0274">FAD</keyword>
<dbReference type="PANTHER" id="PTHR43872:SF1">
    <property type="entry name" value="MONOOXYGENASE, PUTATIVE (AFU_ORTHOLOGUE AFUA_8G02570)-RELATED"/>
    <property type="match status" value="1"/>
</dbReference>
<dbReference type="GO" id="GO:0050661">
    <property type="term" value="F:NADP binding"/>
    <property type="evidence" value="ECO:0007669"/>
    <property type="project" value="InterPro"/>
</dbReference>
<dbReference type="AlphaFoldDB" id="A0A7R7XSV1"/>
<dbReference type="OrthoDB" id="66881at2759"/>
<sequence>MNGHATALSESCFDVIIVGAGISGINAAYRIQEQLPNFSYAILEAREDLGGTWDLFRYPGIRSDSDLFTFGFAFNPWNHSNPIAEGSAIKQYMHDTARKYGIEEHILFRHRLSSAGWSTTDNTWSLSVDADGLPKTMTARFVIFGTGYYDYKQPLQAKIPDLDNFQGQVIHPQFWPEDLDYKNKKVVIIGSGATAITLLPNLADEAARVTMLQRSPTYIRSIPNRSSNGRLSYLLPSGIYHRLQREIWILRTRLFFLFCQHFPSLATWMLKRAVKQELPGHIAYDPHFKPYYNPWDQRMCVCPDGDFFTSLRLGKADVRTDTIKTVTAKGITLNAGETLDADIIVTATGLKLQIAGGAALSVDGQKIDISSKYLWNGVMLQDLPNAAFVIGYTNASWTLGADATAQCITRILKTLESRKLVAAIPRVDPQLNLQELPLLKLTSTYLNAGPRVLPRAADRGPWQPRDHYGKDIRFAKKGNIDDGLEFVQGPSLHLRKNVA</sequence>
<dbReference type="InterPro" id="IPR020946">
    <property type="entry name" value="Flavin_mOase-like"/>
</dbReference>
<dbReference type="FunFam" id="3.50.50.60:FF:000228">
    <property type="entry name" value="FAD-containing monooxygenase EthA"/>
    <property type="match status" value="1"/>
</dbReference>
<dbReference type="Proteomes" id="UP000654913">
    <property type="component" value="Chromosome 5"/>
</dbReference>
<proteinExistence type="predicted"/>
<organism evidence="7 8">
    <name type="scientific">Aspergillus puulaauensis</name>
    <dbReference type="NCBI Taxonomy" id="1220207"/>
    <lineage>
        <taxon>Eukaryota</taxon>
        <taxon>Fungi</taxon>
        <taxon>Dikarya</taxon>
        <taxon>Ascomycota</taxon>
        <taxon>Pezizomycotina</taxon>
        <taxon>Eurotiomycetes</taxon>
        <taxon>Eurotiomycetidae</taxon>
        <taxon>Eurotiales</taxon>
        <taxon>Aspergillaceae</taxon>
        <taxon>Aspergillus</taxon>
    </lineage>
</organism>
<evidence type="ECO:0000256" key="3">
    <source>
        <dbReference type="ARBA" id="ARBA00022827"/>
    </source>
</evidence>
<comment type="cofactor">
    <cofactor evidence="1">
        <name>FAD</name>
        <dbReference type="ChEBI" id="CHEBI:57692"/>
    </cofactor>
</comment>
<keyword evidence="2" id="KW-0285">Flavoprotein</keyword>
<accession>A0A7R7XSV1</accession>
<name>A0A7R7XSV1_9EURO</name>
<evidence type="ECO:0000313" key="7">
    <source>
        <dbReference type="EMBL" id="BCS26884.1"/>
    </source>
</evidence>
<dbReference type="GO" id="GO:0004499">
    <property type="term" value="F:N,N-dimethylaniline monooxygenase activity"/>
    <property type="evidence" value="ECO:0007669"/>
    <property type="project" value="InterPro"/>
</dbReference>
<protein>
    <recommendedName>
        <fullName evidence="9">Monooxygenase</fullName>
    </recommendedName>
</protein>
<dbReference type="PANTHER" id="PTHR43872">
    <property type="entry name" value="MONOOXYGENASE, PUTATIVE (AFU_ORTHOLOGUE AFUA_8G02570)-RELATED"/>
    <property type="match status" value="1"/>
</dbReference>
<dbReference type="Pfam" id="PF00743">
    <property type="entry name" value="FMO-like"/>
    <property type="match status" value="1"/>
</dbReference>
<dbReference type="GeneID" id="64976889"/>
<keyword evidence="4" id="KW-0521">NADP</keyword>
<keyword evidence="5" id="KW-0560">Oxidoreductase</keyword>
<gene>
    <name evidence="7" type="ORF">APUU_51595S</name>
</gene>
<dbReference type="PRINTS" id="PR00411">
    <property type="entry name" value="PNDRDTASEI"/>
</dbReference>
<dbReference type="SUPFAM" id="SSF51905">
    <property type="entry name" value="FAD/NAD(P)-binding domain"/>
    <property type="match status" value="1"/>
</dbReference>
<evidence type="ECO:0000256" key="5">
    <source>
        <dbReference type="ARBA" id="ARBA00023002"/>
    </source>
</evidence>
<evidence type="ECO:0000313" key="8">
    <source>
        <dbReference type="Proteomes" id="UP000654913"/>
    </source>
</evidence>